<sequence>MPIRNMVLTGLFAALLSISSQIYIPIGPVPHTLQLIFVLLAGIMLGSRWGSASVAVWISLGVFGLPVFAQGKAGAAVLFGPTGGFLVGFMICAWLVGRLTEGKQIRYIRTLFIMLGSLALVYLIGLAGFMASFTYFLHKPMTWEKAAALSVLPFMPFDIVKAVCAAYLGVRIRNVLDRAGLRIGQ</sequence>
<organism evidence="4 5">
    <name type="scientific">Anaerospora hongkongensis</name>
    <dbReference type="NCBI Taxonomy" id="244830"/>
    <lineage>
        <taxon>Bacteria</taxon>
        <taxon>Bacillati</taxon>
        <taxon>Bacillota</taxon>
        <taxon>Negativicutes</taxon>
        <taxon>Selenomonadales</taxon>
        <taxon>Sporomusaceae</taxon>
        <taxon>Anaerospora</taxon>
    </lineage>
</organism>
<evidence type="ECO:0000256" key="1">
    <source>
        <dbReference type="ARBA" id="ARBA00010692"/>
    </source>
</evidence>
<dbReference type="RefSeq" id="WP_132078229.1">
    <property type="nucleotide sequence ID" value="NZ_DAMAKO010000015.1"/>
</dbReference>
<reference evidence="4 5" key="1">
    <citation type="submission" date="2019-03" db="EMBL/GenBank/DDBJ databases">
        <title>Genomic Encyclopedia of Type Strains, Phase IV (KMG-IV): sequencing the most valuable type-strain genomes for metagenomic binning, comparative biology and taxonomic classification.</title>
        <authorList>
            <person name="Goeker M."/>
        </authorList>
    </citation>
    <scope>NUCLEOTIDE SEQUENCE [LARGE SCALE GENOMIC DNA]</scope>
    <source>
        <strain evidence="4 5">DSM 15969</strain>
    </source>
</reference>
<protein>
    <recommendedName>
        <fullName evidence="2">Biotin transporter</fullName>
    </recommendedName>
</protein>
<dbReference type="Proteomes" id="UP000295063">
    <property type="component" value="Unassembled WGS sequence"/>
</dbReference>
<accession>A0A4R1Q3E6</accession>
<feature type="transmembrane region" description="Helical" evidence="3">
    <location>
        <begin position="111"/>
        <end position="136"/>
    </location>
</feature>
<dbReference type="GO" id="GO:0015225">
    <property type="term" value="F:biotin transmembrane transporter activity"/>
    <property type="evidence" value="ECO:0007669"/>
    <property type="project" value="UniProtKB-UniRule"/>
</dbReference>
<comment type="subcellular location">
    <subcellularLocation>
        <location evidence="2">Cell membrane</location>
        <topology evidence="2">Multi-pass membrane protein</topology>
    </subcellularLocation>
</comment>
<dbReference type="OrthoDB" id="9803495at2"/>
<keyword evidence="2" id="KW-0813">Transport</keyword>
<dbReference type="EMBL" id="SLUI01000004">
    <property type="protein sequence ID" value="TCL38350.1"/>
    <property type="molecule type" value="Genomic_DNA"/>
</dbReference>
<feature type="transmembrane region" description="Helical" evidence="3">
    <location>
        <begin position="54"/>
        <end position="71"/>
    </location>
</feature>
<keyword evidence="3" id="KW-1133">Transmembrane helix</keyword>
<keyword evidence="2 3" id="KW-0472">Membrane</keyword>
<evidence type="ECO:0000313" key="4">
    <source>
        <dbReference type="EMBL" id="TCL38350.1"/>
    </source>
</evidence>
<dbReference type="Pfam" id="PF02632">
    <property type="entry name" value="BioY"/>
    <property type="match status" value="1"/>
</dbReference>
<keyword evidence="2" id="KW-1003">Cell membrane</keyword>
<dbReference type="AlphaFoldDB" id="A0A4R1Q3E6"/>
<evidence type="ECO:0000313" key="5">
    <source>
        <dbReference type="Proteomes" id="UP000295063"/>
    </source>
</evidence>
<dbReference type="PANTHER" id="PTHR34295">
    <property type="entry name" value="BIOTIN TRANSPORTER BIOY"/>
    <property type="match status" value="1"/>
</dbReference>
<dbReference type="Gene3D" id="1.10.1760.20">
    <property type="match status" value="1"/>
</dbReference>
<dbReference type="InterPro" id="IPR003784">
    <property type="entry name" value="BioY"/>
</dbReference>
<evidence type="ECO:0000256" key="3">
    <source>
        <dbReference type="SAM" id="Phobius"/>
    </source>
</evidence>
<dbReference type="GO" id="GO:0005886">
    <property type="term" value="C:plasma membrane"/>
    <property type="evidence" value="ECO:0007669"/>
    <property type="project" value="UniProtKB-SubCell"/>
</dbReference>
<dbReference type="PANTHER" id="PTHR34295:SF1">
    <property type="entry name" value="BIOTIN TRANSPORTER BIOY"/>
    <property type="match status" value="1"/>
</dbReference>
<gene>
    <name evidence="4" type="ORF">EV210_104334</name>
</gene>
<name>A0A4R1Q3E6_9FIRM</name>
<evidence type="ECO:0000256" key="2">
    <source>
        <dbReference type="PIRNR" id="PIRNR016661"/>
    </source>
</evidence>
<keyword evidence="3" id="KW-0812">Transmembrane</keyword>
<feature type="transmembrane region" description="Helical" evidence="3">
    <location>
        <begin position="77"/>
        <end position="99"/>
    </location>
</feature>
<dbReference type="PIRSF" id="PIRSF016661">
    <property type="entry name" value="BioY"/>
    <property type="match status" value="1"/>
</dbReference>
<feature type="transmembrane region" description="Helical" evidence="3">
    <location>
        <begin position="30"/>
        <end position="47"/>
    </location>
</feature>
<keyword evidence="5" id="KW-1185">Reference proteome</keyword>
<proteinExistence type="inferred from homology"/>
<comment type="caution">
    <text evidence="4">The sequence shown here is derived from an EMBL/GenBank/DDBJ whole genome shotgun (WGS) entry which is preliminary data.</text>
</comment>
<feature type="transmembrane region" description="Helical" evidence="3">
    <location>
        <begin position="148"/>
        <end position="170"/>
    </location>
</feature>
<comment type="similarity">
    <text evidence="1 2">Belongs to the BioY family.</text>
</comment>